<reference evidence="2" key="2">
    <citation type="submission" date="2020-10" db="EMBL/GenBank/DDBJ databases">
        <authorList>
            <person name="Peck L.D."/>
            <person name="Nowell R.W."/>
            <person name="Flood J."/>
            <person name="Ryan M.J."/>
            <person name="Barraclough T.G."/>
        </authorList>
    </citation>
    <scope>NUCLEOTIDE SEQUENCE</scope>
    <source>
        <strain evidence="2">IMI 127659i</strain>
    </source>
</reference>
<protein>
    <submittedName>
        <fullName evidence="2">Uncharacterized protein</fullName>
    </submittedName>
</protein>
<evidence type="ECO:0000313" key="2">
    <source>
        <dbReference type="EMBL" id="KAG5766597.1"/>
    </source>
</evidence>
<feature type="compositionally biased region" description="Polar residues" evidence="1">
    <location>
        <begin position="219"/>
        <end position="232"/>
    </location>
</feature>
<dbReference type="AlphaFoldDB" id="A0A9P7HW11"/>
<evidence type="ECO:0000256" key="1">
    <source>
        <dbReference type="SAM" id="MobiDB-lite"/>
    </source>
</evidence>
<feature type="region of interest" description="Disordered" evidence="1">
    <location>
        <begin position="167"/>
        <end position="236"/>
    </location>
</feature>
<feature type="compositionally biased region" description="Basic and acidic residues" evidence="1">
    <location>
        <begin position="172"/>
        <end position="181"/>
    </location>
</feature>
<name>A0A9P7HW11_9HYPO</name>
<dbReference type="OrthoDB" id="5093989at2759"/>
<dbReference type="Proteomes" id="UP000750502">
    <property type="component" value="Unassembled WGS sequence"/>
</dbReference>
<reference evidence="2" key="1">
    <citation type="journal article" date="2020" name="bioRxiv">
        <title>Historical genomics reveals the evolutionary mechanisms behind multiple outbreaks of the host-specific coffee wilt pathogen Fusarium xylarioides.</title>
        <authorList>
            <person name="Peck D."/>
            <person name="Nowell R.W."/>
            <person name="Flood J."/>
            <person name="Ryan M.J."/>
            <person name="Barraclough T.G."/>
        </authorList>
    </citation>
    <scope>NUCLEOTIDE SEQUENCE</scope>
    <source>
        <strain evidence="2">IMI 127659i</strain>
    </source>
</reference>
<proteinExistence type="predicted"/>
<gene>
    <name evidence="2" type="ORF">H9Q72_005364</name>
</gene>
<evidence type="ECO:0000313" key="3">
    <source>
        <dbReference type="Proteomes" id="UP000750502"/>
    </source>
</evidence>
<keyword evidence="3" id="KW-1185">Reference proteome</keyword>
<dbReference type="EMBL" id="JADFTT010000151">
    <property type="protein sequence ID" value="KAG5766597.1"/>
    <property type="molecule type" value="Genomic_DNA"/>
</dbReference>
<comment type="caution">
    <text evidence="2">The sequence shown here is derived from an EMBL/GenBank/DDBJ whole genome shotgun (WGS) entry which is preliminary data.</text>
</comment>
<organism evidence="2 3">
    <name type="scientific">Fusarium xylarioides</name>
    <dbReference type="NCBI Taxonomy" id="221167"/>
    <lineage>
        <taxon>Eukaryota</taxon>
        <taxon>Fungi</taxon>
        <taxon>Dikarya</taxon>
        <taxon>Ascomycota</taxon>
        <taxon>Pezizomycotina</taxon>
        <taxon>Sordariomycetes</taxon>
        <taxon>Hypocreomycetidae</taxon>
        <taxon>Hypocreales</taxon>
        <taxon>Nectriaceae</taxon>
        <taxon>Fusarium</taxon>
        <taxon>Fusarium fujikuroi species complex</taxon>
    </lineage>
</organism>
<accession>A0A9P7HW11</accession>
<feature type="compositionally biased region" description="Polar residues" evidence="1">
    <location>
        <begin position="182"/>
        <end position="194"/>
    </location>
</feature>
<feature type="compositionally biased region" description="Basic and acidic residues" evidence="1">
    <location>
        <begin position="195"/>
        <end position="212"/>
    </location>
</feature>
<sequence length="272" mass="30785">MASTSSKIDIRLESADFDPLDTGARRFFLEARFRPLLSSDMLQQARTKAIELQSKHLAGRGLREVSAVYFEYHVDVTIWKLLVKRLVITKNNPWPWKVSLDENDLSQGASPVFREWCQSQADPRSQHQGPVPQTRAEAEKMVLETIQRANELDREVFHLRRIARQWPSEDETSPRDFHGDRLQTSGAAGPSSSDGHIHPDDPRDLIHAEDGRFGPLAPRQNQRASWAQSGEIQDSEAPIPLPAVRFRDQNLCQTDGNVLEDTPNTTVHSAHT</sequence>